<feature type="region of interest" description="Disordered" evidence="9">
    <location>
        <begin position="165"/>
        <end position="225"/>
    </location>
</feature>
<feature type="compositionally biased region" description="Low complexity" evidence="9">
    <location>
        <begin position="70"/>
        <end position="117"/>
    </location>
</feature>
<accession>A0AAN6T208</accession>
<reference evidence="11" key="1">
    <citation type="journal article" date="2023" name="Mol. Phylogenet. Evol.">
        <title>Genome-scale phylogeny and comparative genomics of the fungal order Sordariales.</title>
        <authorList>
            <person name="Hensen N."/>
            <person name="Bonometti L."/>
            <person name="Westerberg I."/>
            <person name="Brannstrom I.O."/>
            <person name="Guillou S."/>
            <person name="Cros-Aarteil S."/>
            <person name="Calhoun S."/>
            <person name="Haridas S."/>
            <person name="Kuo A."/>
            <person name="Mondo S."/>
            <person name="Pangilinan J."/>
            <person name="Riley R."/>
            <person name="LaButti K."/>
            <person name="Andreopoulos B."/>
            <person name="Lipzen A."/>
            <person name="Chen C."/>
            <person name="Yan M."/>
            <person name="Daum C."/>
            <person name="Ng V."/>
            <person name="Clum A."/>
            <person name="Steindorff A."/>
            <person name="Ohm R.A."/>
            <person name="Martin F."/>
            <person name="Silar P."/>
            <person name="Natvig D.O."/>
            <person name="Lalanne C."/>
            <person name="Gautier V."/>
            <person name="Ament-Velasquez S.L."/>
            <person name="Kruys A."/>
            <person name="Hutchinson M.I."/>
            <person name="Powell A.J."/>
            <person name="Barry K."/>
            <person name="Miller A.N."/>
            <person name="Grigoriev I.V."/>
            <person name="Debuchy R."/>
            <person name="Gladieux P."/>
            <person name="Hiltunen Thoren M."/>
            <person name="Johannesson H."/>
        </authorList>
    </citation>
    <scope>NUCLEOTIDE SEQUENCE</scope>
    <source>
        <strain evidence="11">CBS 757.83</strain>
    </source>
</reference>
<evidence type="ECO:0000256" key="7">
    <source>
        <dbReference type="ARBA" id="ARBA00022833"/>
    </source>
</evidence>
<evidence type="ECO:0000256" key="6">
    <source>
        <dbReference type="ARBA" id="ARBA00022786"/>
    </source>
</evidence>
<dbReference type="AlphaFoldDB" id="A0AAN6T208"/>
<dbReference type="CDD" id="cd16454">
    <property type="entry name" value="RING-H2_PA-TM-RING"/>
    <property type="match status" value="1"/>
</dbReference>
<evidence type="ECO:0000256" key="4">
    <source>
        <dbReference type="ARBA" id="ARBA00022723"/>
    </source>
</evidence>
<comment type="caution">
    <text evidence="11">The sequence shown here is derived from an EMBL/GenBank/DDBJ whole genome shotgun (WGS) entry which is preliminary data.</text>
</comment>
<dbReference type="PANTHER" id="PTHR15710:SF243">
    <property type="entry name" value="E3 UBIQUITIN-PROTEIN LIGASE PRAJA-2 ISOFORM X1"/>
    <property type="match status" value="1"/>
</dbReference>
<feature type="region of interest" description="Disordered" evidence="9">
    <location>
        <begin position="70"/>
        <end position="124"/>
    </location>
</feature>
<proteinExistence type="predicted"/>
<sequence length="390" mass="41589">MADRARRDQETMYCHACHHQWQGNAESIECPACRSASTEIIDLANDPRHFHNRQPAQETASSIATPAAAMANPEPAPAPRAHGASESSTTASPPANTNTPLNNNTQSSTGTTNSGNGDAPRRRRGSTFHFFVPQLTFTFVTTSSAPSSALNPPLPPAFYTMHFHPIPMDPPPTANNTPPTTSSGEANTDNNNNTHASTTQPHQPSESHLHQQPPPIGPFPADAPPAGSPVSFITSLMTSLFNPAAAAIYGDAVYSQEAFDRIMTQLRDQVPPGGAPPASQAALGRLRTREVDEKMLVGAGSEDGKAKCVVCVDDMVKGDKAAVLPCDHFFHEECVVPWLKLHGTCPMCRRSVEVEGDVGKGTKVERGAQVGGEQRQERMEGDLGDAMDCA</sequence>
<evidence type="ECO:0000256" key="3">
    <source>
        <dbReference type="ARBA" id="ARBA00022679"/>
    </source>
</evidence>
<dbReference type="FunFam" id="3.30.40.10:FF:000127">
    <property type="entry name" value="E3 ubiquitin-protein ligase RNF181"/>
    <property type="match status" value="1"/>
</dbReference>
<evidence type="ECO:0000256" key="8">
    <source>
        <dbReference type="PROSITE-ProRule" id="PRU00175"/>
    </source>
</evidence>
<dbReference type="GO" id="GO:0016567">
    <property type="term" value="P:protein ubiquitination"/>
    <property type="evidence" value="ECO:0007669"/>
    <property type="project" value="TreeGrafter"/>
</dbReference>
<feature type="region of interest" description="Disordered" evidence="9">
    <location>
        <begin position="359"/>
        <end position="390"/>
    </location>
</feature>
<reference evidence="11" key="2">
    <citation type="submission" date="2023-05" db="EMBL/GenBank/DDBJ databases">
        <authorList>
            <consortium name="Lawrence Berkeley National Laboratory"/>
            <person name="Steindorff A."/>
            <person name="Hensen N."/>
            <person name="Bonometti L."/>
            <person name="Westerberg I."/>
            <person name="Brannstrom I.O."/>
            <person name="Guillou S."/>
            <person name="Cros-Aarteil S."/>
            <person name="Calhoun S."/>
            <person name="Haridas S."/>
            <person name="Kuo A."/>
            <person name="Mondo S."/>
            <person name="Pangilinan J."/>
            <person name="Riley R."/>
            <person name="Labutti K."/>
            <person name="Andreopoulos B."/>
            <person name="Lipzen A."/>
            <person name="Chen C."/>
            <person name="Yanf M."/>
            <person name="Daum C."/>
            <person name="Ng V."/>
            <person name="Clum A."/>
            <person name="Ohm R."/>
            <person name="Martin F."/>
            <person name="Silar P."/>
            <person name="Natvig D."/>
            <person name="Lalanne C."/>
            <person name="Gautier V."/>
            <person name="Ament-Velasquez S.L."/>
            <person name="Kruys A."/>
            <person name="Hutchinson M.I."/>
            <person name="Powell A.J."/>
            <person name="Barry K."/>
            <person name="Miller A.N."/>
            <person name="Grigoriev I.V."/>
            <person name="Debuchy R."/>
            <person name="Gladieux P."/>
            <person name="Thoren M.H."/>
            <person name="Johannesson H."/>
        </authorList>
    </citation>
    <scope>NUCLEOTIDE SEQUENCE</scope>
    <source>
        <strain evidence="11">CBS 757.83</strain>
    </source>
</reference>
<keyword evidence="12" id="KW-1185">Reference proteome</keyword>
<feature type="compositionally biased region" description="Polar residues" evidence="9">
    <location>
        <begin position="182"/>
        <end position="206"/>
    </location>
</feature>
<gene>
    <name evidence="11" type="ORF">N658DRAFT_496827</name>
</gene>
<keyword evidence="3" id="KW-0808">Transferase</keyword>
<name>A0AAN6T208_9PEZI</name>
<evidence type="ECO:0000313" key="11">
    <source>
        <dbReference type="EMBL" id="KAK4101127.1"/>
    </source>
</evidence>
<evidence type="ECO:0000256" key="1">
    <source>
        <dbReference type="ARBA" id="ARBA00000900"/>
    </source>
</evidence>
<evidence type="ECO:0000256" key="5">
    <source>
        <dbReference type="ARBA" id="ARBA00022771"/>
    </source>
</evidence>
<dbReference type="PROSITE" id="PS50089">
    <property type="entry name" value="ZF_RING_2"/>
    <property type="match status" value="1"/>
</dbReference>
<dbReference type="GO" id="GO:0008270">
    <property type="term" value="F:zinc ion binding"/>
    <property type="evidence" value="ECO:0007669"/>
    <property type="project" value="UniProtKB-KW"/>
</dbReference>
<feature type="compositionally biased region" description="Pro residues" evidence="9">
    <location>
        <begin position="212"/>
        <end position="225"/>
    </location>
</feature>
<organism evidence="11 12">
    <name type="scientific">Parathielavia hyrcaniae</name>
    <dbReference type="NCBI Taxonomy" id="113614"/>
    <lineage>
        <taxon>Eukaryota</taxon>
        <taxon>Fungi</taxon>
        <taxon>Dikarya</taxon>
        <taxon>Ascomycota</taxon>
        <taxon>Pezizomycotina</taxon>
        <taxon>Sordariomycetes</taxon>
        <taxon>Sordariomycetidae</taxon>
        <taxon>Sordariales</taxon>
        <taxon>Chaetomiaceae</taxon>
        <taxon>Parathielavia</taxon>
    </lineage>
</organism>
<dbReference type="EMBL" id="MU863637">
    <property type="protein sequence ID" value="KAK4101127.1"/>
    <property type="molecule type" value="Genomic_DNA"/>
</dbReference>
<evidence type="ECO:0000259" key="10">
    <source>
        <dbReference type="PROSITE" id="PS50089"/>
    </source>
</evidence>
<dbReference type="PANTHER" id="PTHR15710">
    <property type="entry name" value="E3 UBIQUITIN-PROTEIN LIGASE PRAJA"/>
    <property type="match status" value="1"/>
</dbReference>
<keyword evidence="6" id="KW-0833">Ubl conjugation pathway</keyword>
<keyword evidence="5 8" id="KW-0863">Zinc-finger</keyword>
<dbReference type="EC" id="2.3.2.27" evidence="2"/>
<dbReference type="GO" id="GO:0061630">
    <property type="term" value="F:ubiquitin protein ligase activity"/>
    <property type="evidence" value="ECO:0007669"/>
    <property type="project" value="UniProtKB-EC"/>
</dbReference>
<evidence type="ECO:0000256" key="9">
    <source>
        <dbReference type="SAM" id="MobiDB-lite"/>
    </source>
</evidence>
<feature type="domain" description="RING-type" evidence="10">
    <location>
        <begin position="308"/>
        <end position="349"/>
    </location>
</feature>
<keyword evidence="4" id="KW-0479">Metal-binding</keyword>
<dbReference type="InterPro" id="IPR001841">
    <property type="entry name" value="Znf_RING"/>
</dbReference>
<dbReference type="GO" id="GO:0005737">
    <property type="term" value="C:cytoplasm"/>
    <property type="evidence" value="ECO:0007669"/>
    <property type="project" value="TreeGrafter"/>
</dbReference>
<dbReference type="Pfam" id="PF13639">
    <property type="entry name" value="zf-RING_2"/>
    <property type="match status" value="1"/>
</dbReference>
<evidence type="ECO:0000313" key="12">
    <source>
        <dbReference type="Proteomes" id="UP001305647"/>
    </source>
</evidence>
<dbReference type="Proteomes" id="UP001305647">
    <property type="component" value="Unassembled WGS sequence"/>
</dbReference>
<dbReference type="SUPFAM" id="SSF57850">
    <property type="entry name" value="RING/U-box"/>
    <property type="match status" value="1"/>
</dbReference>
<keyword evidence="7" id="KW-0862">Zinc</keyword>
<evidence type="ECO:0000256" key="2">
    <source>
        <dbReference type="ARBA" id="ARBA00012483"/>
    </source>
</evidence>
<comment type="catalytic activity">
    <reaction evidence="1">
        <text>S-ubiquitinyl-[E2 ubiquitin-conjugating enzyme]-L-cysteine + [acceptor protein]-L-lysine = [E2 ubiquitin-conjugating enzyme]-L-cysteine + N(6)-ubiquitinyl-[acceptor protein]-L-lysine.</text>
        <dbReference type="EC" id="2.3.2.27"/>
    </reaction>
</comment>
<dbReference type="Gene3D" id="3.30.40.10">
    <property type="entry name" value="Zinc/RING finger domain, C3HC4 (zinc finger)"/>
    <property type="match status" value="1"/>
</dbReference>
<dbReference type="InterPro" id="IPR013083">
    <property type="entry name" value="Znf_RING/FYVE/PHD"/>
</dbReference>
<protein>
    <recommendedName>
        <fullName evidence="2">RING-type E3 ubiquitin transferase</fullName>
        <ecNumber evidence="2">2.3.2.27</ecNumber>
    </recommendedName>
</protein>
<dbReference type="SMART" id="SM00184">
    <property type="entry name" value="RING"/>
    <property type="match status" value="1"/>
</dbReference>